<dbReference type="AlphaFoldDB" id="A0A6P5X549"/>
<evidence type="ECO:0000313" key="2">
    <source>
        <dbReference type="RefSeq" id="XP_022722797.1"/>
    </source>
</evidence>
<proteinExistence type="predicted"/>
<protein>
    <submittedName>
        <fullName evidence="2">Uncharacterized protein LOC111279973 isoform X1</fullName>
    </submittedName>
</protein>
<reference evidence="2" key="1">
    <citation type="submission" date="2025-08" db="UniProtKB">
        <authorList>
            <consortium name="RefSeq"/>
        </authorList>
    </citation>
    <scope>IDENTIFICATION</scope>
    <source>
        <tissue evidence="2">Fruit stalk</tissue>
    </source>
</reference>
<dbReference type="GeneID" id="111279973"/>
<evidence type="ECO:0000313" key="1">
    <source>
        <dbReference type="Proteomes" id="UP000515121"/>
    </source>
</evidence>
<dbReference type="Proteomes" id="UP000515121">
    <property type="component" value="Unplaced"/>
</dbReference>
<accession>A0A6P5X549</accession>
<name>A0A6P5X549_DURZI</name>
<dbReference type="OrthoDB" id="1394818at2759"/>
<gene>
    <name evidence="2" type="primary">LOC111279973</name>
</gene>
<dbReference type="RefSeq" id="XP_022722797.1">
    <property type="nucleotide sequence ID" value="XM_022867062.1"/>
</dbReference>
<keyword evidence="1" id="KW-1185">Reference proteome</keyword>
<organism evidence="1 2">
    <name type="scientific">Durio zibethinus</name>
    <name type="common">Durian</name>
    <dbReference type="NCBI Taxonomy" id="66656"/>
    <lineage>
        <taxon>Eukaryota</taxon>
        <taxon>Viridiplantae</taxon>
        <taxon>Streptophyta</taxon>
        <taxon>Embryophyta</taxon>
        <taxon>Tracheophyta</taxon>
        <taxon>Spermatophyta</taxon>
        <taxon>Magnoliopsida</taxon>
        <taxon>eudicotyledons</taxon>
        <taxon>Gunneridae</taxon>
        <taxon>Pentapetalae</taxon>
        <taxon>rosids</taxon>
        <taxon>malvids</taxon>
        <taxon>Malvales</taxon>
        <taxon>Malvaceae</taxon>
        <taxon>Helicteroideae</taxon>
        <taxon>Durio</taxon>
    </lineage>
</organism>
<dbReference type="KEGG" id="dzi:111279973"/>
<sequence>MLSSSRVLDIHINDVRYYGNLNVTSEEATIFATRWPLDGPTRITLRTSANSNISPLTNAGESFDVHHLGGRTHTREVCGAFHINGMVILACPLITHGLELHALRWLLCELVKMQLFAVYVSFTVAQTA</sequence>